<dbReference type="HOGENOM" id="CLU_058582_2_0_4"/>
<dbReference type="PANTHER" id="PTHR35008:SF9">
    <property type="entry name" value="CYTOCHROME C DOMAIN-CONTAINING PROTEIN"/>
    <property type="match status" value="1"/>
</dbReference>
<gene>
    <name evidence="7" type="ordered locus">TASI_1429</name>
</gene>
<dbReference type="InterPro" id="IPR036909">
    <property type="entry name" value="Cyt_c-like_dom_sf"/>
</dbReference>
<dbReference type="KEGG" id="tas:TASI_1429"/>
<dbReference type="Proteomes" id="UP000009284">
    <property type="component" value="Chromosome"/>
</dbReference>
<dbReference type="RefSeq" id="WP_014112062.1">
    <property type="nucleotide sequence ID" value="NC_016043.1"/>
</dbReference>
<feature type="signal peptide" evidence="5">
    <location>
        <begin position="1"/>
        <end position="21"/>
    </location>
</feature>
<keyword evidence="3 4" id="KW-0408">Iron</keyword>
<reference key="1">
    <citation type="submission" date="2011-09" db="EMBL/GenBank/DDBJ databases">
        <title>Genomic characterization of the Taylorella genus.</title>
        <authorList>
            <person name="Hebert L."/>
            <person name="Moumen B."/>
            <person name="Pons N."/>
            <person name="Duquesne F."/>
            <person name="Breuil M.-F."/>
            <person name="Goux D."/>
            <person name="Batto J.-M."/>
            <person name="Renault P."/>
            <person name="Laugier C."/>
            <person name="Petry S."/>
        </authorList>
    </citation>
    <scope>NUCLEOTIDE SEQUENCE</scope>
    <source>
        <strain>MCE3</strain>
    </source>
</reference>
<dbReference type="Pfam" id="PF21342">
    <property type="entry name" value="SoxA-TsdA_cyt-c"/>
    <property type="match status" value="1"/>
</dbReference>
<dbReference type="AlphaFoldDB" id="G4QAD7"/>
<dbReference type="Pfam" id="PF00034">
    <property type="entry name" value="Cytochrom_C"/>
    <property type="match status" value="1"/>
</dbReference>
<evidence type="ECO:0000313" key="8">
    <source>
        <dbReference type="Proteomes" id="UP000009284"/>
    </source>
</evidence>
<dbReference type="OrthoDB" id="9808312at2"/>
<accession>G4QAD7</accession>
<dbReference type="SUPFAM" id="SSF46626">
    <property type="entry name" value="Cytochrome c"/>
    <property type="match status" value="2"/>
</dbReference>
<evidence type="ECO:0000256" key="1">
    <source>
        <dbReference type="ARBA" id="ARBA00022617"/>
    </source>
</evidence>
<name>G4QAD7_TAYAM</name>
<feature type="chain" id="PRO_5003467072" evidence="5">
    <location>
        <begin position="22"/>
        <end position="301"/>
    </location>
</feature>
<dbReference type="eggNOG" id="COG3258">
    <property type="taxonomic scope" value="Bacteria"/>
</dbReference>
<dbReference type="STRING" id="1008459.TASI_1429"/>
<dbReference type="GO" id="GO:0020037">
    <property type="term" value="F:heme binding"/>
    <property type="evidence" value="ECO:0007669"/>
    <property type="project" value="InterPro"/>
</dbReference>
<evidence type="ECO:0000313" key="7">
    <source>
        <dbReference type="EMBL" id="AEP37168.1"/>
    </source>
</evidence>
<evidence type="ECO:0000259" key="6">
    <source>
        <dbReference type="PROSITE" id="PS51007"/>
    </source>
</evidence>
<evidence type="ECO:0000256" key="4">
    <source>
        <dbReference type="PROSITE-ProRule" id="PRU00433"/>
    </source>
</evidence>
<protein>
    <submittedName>
        <fullName evidence="7">Cytochrome c family protein</fullName>
    </submittedName>
</protein>
<dbReference type="GO" id="GO:0046872">
    <property type="term" value="F:metal ion binding"/>
    <property type="evidence" value="ECO:0007669"/>
    <property type="project" value="UniProtKB-KW"/>
</dbReference>
<dbReference type="PROSITE" id="PS51007">
    <property type="entry name" value="CYTC"/>
    <property type="match status" value="1"/>
</dbReference>
<dbReference type="PANTHER" id="PTHR35008">
    <property type="entry name" value="BLL4482 PROTEIN-RELATED"/>
    <property type="match status" value="1"/>
</dbReference>
<organism evidence="7 8">
    <name type="scientific">Taylorella asinigenitalis (strain MCE3)</name>
    <dbReference type="NCBI Taxonomy" id="1008459"/>
    <lineage>
        <taxon>Bacteria</taxon>
        <taxon>Pseudomonadati</taxon>
        <taxon>Pseudomonadota</taxon>
        <taxon>Betaproteobacteria</taxon>
        <taxon>Burkholderiales</taxon>
        <taxon>Alcaligenaceae</taxon>
        <taxon>Taylorella</taxon>
    </lineage>
</organism>
<dbReference type="InterPro" id="IPR051459">
    <property type="entry name" value="Cytochrome_c-type_DH"/>
</dbReference>
<dbReference type="EMBL" id="CP003059">
    <property type="protein sequence ID" value="AEP37168.1"/>
    <property type="molecule type" value="Genomic_DNA"/>
</dbReference>
<proteinExistence type="predicted"/>
<dbReference type="Gene3D" id="1.10.760.10">
    <property type="entry name" value="Cytochrome c-like domain"/>
    <property type="match status" value="2"/>
</dbReference>
<keyword evidence="1 4" id="KW-0349">Heme</keyword>
<feature type="domain" description="Cytochrome c" evidence="6">
    <location>
        <begin position="185"/>
        <end position="279"/>
    </location>
</feature>
<keyword evidence="8" id="KW-1185">Reference proteome</keyword>
<evidence type="ECO:0000256" key="3">
    <source>
        <dbReference type="ARBA" id="ARBA00023004"/>
    </source>
</evidence>
<dbReference type="PROSITE" id="PS51257">
    <property type="entry name" value="PROKAR_LIPOPROTEIN"/>
    <property type="match status" value="1"/>
</dbReference>
<reference evidence="7 8" key="2">
    <citation type="journal article" date="2012" name="PLoS ONE">
        <title>Genomic characterization of the taylorella genus.</title>
        <authorList>
            <person name="Hebert L."/>
            <person name="Moumen B."/>
            <person name="Pons N."/>
            <person name="Duquesne F."/>
            <person name="Breuil M.F."/>
            <person name="Goux D."/>
            <person name="Batto J.M."/>
            <person name="Laugier C."/>
            <person name="Renault P."/>
            <person name="Petry S."/>
        </authorList>
    </citation>
    <scope>NUCLEOTIDE SEQUENCE [LARGE SCALE GENOMIC DNA]</scope>
    <source>
        <strain evidence="7 8">MCE3</strain>
    </source>
</reference>
<evidence type="ECO:0000256" key="5">
    <source>
        <dbReference type="SAM" id="SignalP"/>
    </source>
</evidence>
<keyword evidence="5" id="KW-0732">Signal</keyword>
<dbReference type="InterPro" id="IPR009056">
    <property type="entry name" value="Cyt_c-like_dom"/>
</dbReference>
<keyword evidence="2 4" id="KW-0479">Metal-binding</keyword>
<sequence length="301" mass="33256">MKLSFISKVSFSVAIALTLMACGKKDVAETPARKDNITIKLGDKIVSEDYQIPRLADAVNHPNADLIIYGSRLLNETKRLLPDNVGANMNCNSCHIGSGKEKLGAHYFNSYYRYPKVMPRAGKEVDIVARINGCFQRSMNGKPIDPESREMKAMIAYYHWLVEDIPPKAVVQVDIGGKINSNLVPDIENGKKIYAAQCATCHGADGAGLNDDKGHMVFPPLWGDGSFNIGAGMARTYKAAAFVRDNMPMSVQKTGMWGQGHVLSDQEAVDVSEYFTHMPRPDFAKKVNDWPNGKKPKDARY</sequence>
<dbReference type="GO" id="GO:0009055">
    <property type="term" value="F:electron transfer activity"/>
    <property type="evidence" value="ECO:0007669"/>
    <property type="project" value="InterPro"/>
</dbReference>
<evidence type="ECO:0000256" key="2">
    <source>
        <dbReference type="ARBA" id="ARBA00022723"/>
    </source>
</evidence>